<sequence>MNDPAEKPIISVTFARDCRRMLVNASLTGSGGKGTMFLLRAVHATKVLVLSLSLAMPVGLPATAGDGSPEVQTRVRHNHFKHRPPHHAFRKKHGHHRFFAGKRRHRSVTTSIGFSSIGSRDLFGVRTKTRHVRLKDRRHHFSRRDRKAFPRVIVIGGHAPLSYGGQIPYGSYDVPSVIPGIGTYAGNISAYRDEGNGIYFRRADSYGYIAENGVYARAPGKRAKIIVVTPGVNASACSFEAGVCVVRP</sequence>
<gene>
    <name evidence="1" type="ORF">SJ05684_c31430</name>
</gene>
<accession>A0A249PFS9</accession>
<dbReference type="AlphaFoldDB" id="A0A249PFS9"/>
<protein>
    <submittedName>
        <fullName evidence="1">Uncharacterized protein</fullName>
    </submittedName>
</protein>
<dbReference type="STRING" id="716928.GCA_000261485_01338"/>
<organism evidence="1 2">
    <name type="scientific">Sinorhizobium sojae CCBAU 05684</name>
    <dbReference type="NCBI Taxonomy" id="716928"/>
    <lineage>
        <taxon>Bacteria</taxon>
        <taxon>Pseudomonadati</taxon>
        <taxon>Pseudomonadota</taxon>
        <taxon>Alphaproteobacteria</taxon>
        <taxon>Hyphomicrobiales</taxon>
        <taxon>Rhizobiaceae</taxon>
        <taxon>Sinorhizobium/Ensifer group</taxon>
        <taxon>Sinorhizobium</taxon>
    </lineage>
</organism>
<dbReference type="KEGG" id="esj:SJ05684_c31430"/>
<name>A0A249PFS9_9HYPH</name>
<keyword evidence="2" id="KW-1185">Reference proteome</keyword>
<dbReference type="Proteomes" id="UP000217211">
    <property type="component" value="Chromosome"/>
</dbReference>
<evidence type="ECO:0000313" key="2">
    <source>
        <dbReference type="Proteomes" id="UP000217211"/>
    </source>
</evidence>
<dbReference type="EMBL" id="CP023067">
    <property type="protein sequence ID" value="ASY64567.1"/>
    <property type="molecule type" value="Genomic_DNA"/>
</dbReference>
<proteinExistence type="predicted"/>
<reference evidence="1 2" key="1">
    <citation type="submission" date="2017-08" db="EMBL/GenBank/DDBJ databases">
        <title>Multipartite genome sequences of Sinorhizobium species nodulating soybeans.</title>
        <authorList>
            <person name="Tian C.F."/>
        </authorList>
    </citation>
    <scope>NUCLEOTIDE SEQUENCE [LARGE SCALE GENOMIC DNA]</scope>
    <source>
        <strain evidence="1 2">CCBAU 05684</strain>
    </source>
</reference>
<evidence type="ECO:0000313" key="1">
    <source>
        <dbReference type="EMBL" id="ASY64567.1"/>
    </source>
</evidence>